<dbReference type="InterPro" id="IPR046357">
    <property type="entry name" value="PPIase_dom_sf"/>
</dbReference>
<dbReference type="AlphaFoldDB" id="A0A6J6DM61"/>
<evidence type="ECO:0000256" key="1">
    <source>
        <dbReference type="ARBA" id="ARBA00023110"/>
    </source>
</evidence>
<dbReference type="InterPro" id="IPR027304">
    <property type="entry name" value="Trigger_fact/SurA_dom_sf"/>
</dbReference>
<protein>
    <submittedName>
        <fullName evidence="4">Unannotated protein</fullName>
    </submittedName>
</protein>
<evidence type="ECO:0000313" key="4">
    <source>
        <dbReference type="EMBL" id="CAB4565240.1"/>
    </source>
</evidence>
<sequence length="301" mass="33153">MKLTDEEVAEQVDALRIRFGTLSEVEKVVETGDFVAIDLQATVGGKEVEGGEAKNVSYEVGKNNMIDGLDEALVGMNKGESKKFEAPLQGASEGEIGEIEVTLIAVKHRDLPPLDDDFAKKASEFETLAELNADVRERLLRLKQLEQGAQARDKLVEHLMQSVEVVVPESLVSDGVHDHLEKEGRLEDDVHRTEVTDEMTLSFKHDFLMDAIVKAEQVQVSESELSEYIVRTASRYGMAPRDFANEIAKAGQIGSIFADVARAKALAVVLERIDVKDASGKKVDLTELRPKSAIQDPEPNE</sequence>
<name>A0A6J6DM61_9ZZZZ</name>
<dbReference type="Gene3D" id="3.10.50.40">
    <property type="match status" value="1"/>
</dbReference>
<proteinExistence type="predicted"/>
<gene>
    <name evidence="4" type="ORF">UFOPK1650_00422</name>
</gene>
<feature type="domain" description="PPIase FKBP-type" evidence="3">
    <location>
        <begin position="32"/>
        <end position="87"/>
    </location>
</feature>
<organism evidence="4">
    <name type="scientific">freshwater metagenome</name>
    <dbReference type="NCBI Taxonomy" id="449393"/>
    <lineage>
        <taxon>unclassified sequences</taxon>
        <taxon>metagenomes</taxon>
        <taxon>ecological metagenomes</taxon>
    </lineage>
</organism>
<dbReference type="SUPFAM" id="SSF54534">
    <property type="entry name" value="FKBP-like"/>
    <property type="match status" value="1"/>
</dbReference>
<keyword evidence="2" id="KW-0413">Isomerase</keyword>
<dbReference type="NCBIfam" id="TIGR00115">
    <property type="entry name" value="tig"/>
    <property type="match status" value="1"/>
</dbReference>
<dbReference type="Gene3D" id="1.10.3120.10">
    <property type="entry name" value="Trigger factor, C-terminal domain"/>
    <property type="match status" value="1"/>
</dbReference>
<dbReference type="InterPro" id="IPR037041">
    <property type="entry name" value="Trigger_fac_C_sf"/>
</dbReference>
<accession>A0A6J6DM61</accession>
<dbReference type="Pfam" id="PF00254">
    <property type="entry name" value="FKBP_C"/>
    <property type="match status" value="1"/>
</dbReference>
<dbReference type="SUPFAM" id="SSF109998">
    <property type="entry name" value="Triger factor/SurA peptide-binding domain-like"/>
    <property type="match status" value="1"/>
</dbReference>
<keyword evidence="1" id="KW-0697">Rotamase</keyword>
<dbReference type="GO" id="GO:0015031">
    <property type="term" value="P:protein transport"/>
    <property type="evidence" value="ECO:0007669"/>
    <property type="project" value="InterPro"/>
</dbReference>
<evidence type="ECO:0000259" key="3">
    <source>
        <dbReference type="PROSITE" id="PS50059"/>
    </source>
</evidence>
<reference evidence="4" key="1">
    <citation type="submission" date="2020-05" db="EMBL/GenBank/DDBJ databases">
        <authorList>
            <person name="Chiriac C."/>
            <person name="Salcher M."/>
            <person name="Ghai R."/>
            <person name="Kavagutti S V."/>
        </authorList>
    </citation>
    <scope>NUCLEOTIDE SEQUENCE</scope>
</reference>
<dbReference type="InterPro" id="IPR001179">
    <property type="entry name" value="PPIase_FKBP_dom"/>
</dbReference>
<evidence type="ECO:0000256" key="2">
    <source>
        <dbReference type="ARBA" id="ARBA00023235"/>
    </source>
</evidence>
<dbReference type="EMBL" id="CAEZTJ010000042">
    <property type="protein sequence ID" value="CAB4565240.1"/>
    <property type="molecule type" value="Genomic_DNA"/>
</dbReference>
<dbReference type="Pfam" id="PF05698">
    <property type="entry name" value="Trigger_C"/>
    <property type="match status" value="1"/>
</dbReference>
<dbReference type="InterPro" id="IPR008880">
    <property type="entry name" value="Trigger_fac_C"/>
</dbReference>
<dbReference type="InterPro" id="IPR005215">
    <property type="entry name" value="Trig_fac"/>
</dbReference>
<dbReference type="GO" id="GO:0006457">
    <property type="term" value="P:protein folding"/>
    <property type="evidence" value="ECO:0007669"/>
    <property type="project" value="InterPro"/>
</dbReference>
<dbReference type="PROSITE" id="PS50059">
    <property type="entry name" value="FKBP_PPIASE"/>
    <property type="match status" value="1"/>
</dbReference>
<dbReference type="GO" id="GO:0003755">
    <property type="term" value="F:peptidyl-prolyl cis-trans isomerase activity"/>
    <property type="evidence" value="ECO:0007669"/>
    <property type="project" value="UniProtKB-KW"/>
</dbReference>